<evidence type="ECO:0000313" key="2">
    <source>
        <dbReference type="Proteomes" id="UP001320706"/>
    </source>
</evidence>
<reference evidence="1" key="1">
    <citation type="submission" date="2024-02" db="EMBL/GenBank/DDBJ databases">
        <title>Metagenome Assembled Genome of Zalaria obscura JY119.</title>
        <authorList>
            <person name="Vighnesh L."/>
            <person name="Jagadeeshwari U."/>
            <person name="Venkata Ramana C."/>
            <person name="Sasikala C."/>
        </authorList>
    </citation>
    <scope>NUCLEOTIDE SEQUENCE</scope>
    <source>
        <strain evidence="1">JY119</strain>
    </source>
</reference>
<dbReference type="Proteomes" id="UP001320706">
    <property type="component" value="Unassembled WGS sequence"/>
</dbReference>
<keyword evidence="2" id="KW-1185">Reference proteome</keyword>
<gene>
    <name evidence="1" type="ORF">M8818_005544</name>
</gene>
<dbReference type="EMBL" id="JAMKPW020000033">
    <property type="protein sequence ID" value="KAK8202019.1"/>
    <property type="molecule type" value="Genomic_DNA"/>
</dbReference>
<sequence length="72" mass="7789">MKRKDNRELGSVLEKGAHWPTPRRLATTEDTSGDAALSQLVSKYQHNTRGEVRTHVCTAASVGAKAVVVPCT</sequence>
<comment type="caution">
    <text evidence="1">The sequence shown here is derived from an EMBL/GenBank/DDBJ whole genome shotgun (WGS) entry which is preliminary data.</text>
</comment>
<name>A0ACC3S893_9PEZI</name>
<protein>
    <submittedName>
        <fullName evidence="1">Uncharacterized protein</fullName>
    </submittedName>
</protein>
<evidence type="ECO:0000313" key="1">
    <source>
        <dbReference type="EMBL" id="KAK8202019.1"/>
    </source>
</evidence>
<accession>A0ACC3S893</accession>
<organism evidence="1 2">
    <name type="scientific">Zalaria obscura</name>
    <dbReference type="NCBI Taxonomy" id="2024903"/>
    <lineage>
        <taxon>Eukaryota</taxon>
        <taxon>Fungi</taxon>
        <taxon>Dikarya</taxon>
        <taxon>Ascomycota</taxon>
        <taxon>Pezizomycotina</taxon>
        <taxon>Dothideomycetes</taxon>
        <taxon>Dothideomycetidae</taxon>
        <taxon>Dothideales</taxon>
        <taxon>Zalariaceae</taxon>
        <taxon>Zalaria</taxon>
    </lineage>
</organism>
<proteinExistence type="predicted"/>